<evidence type="ECO:0000313" key="1">
    <source>
        <dbReference type="EMBL" id="OMF58142.1"/>
    </source>
</evidence>
<comment type="caution">
    <text evidence="1">The sequence shown here is derived from an EMBL/GenBank/DDBJ whole genome shotgun (WGS) entry which is preliminary data.</text>
</comment>
<proteinExistence type="predicted"/>
<protein>
    <recommendedName>
        <fullName evidence="3">DUF4871 domain-containing protein</fullName>
    </recommendedName>
</protein>
<reference evidence="1 2" key="1">
    <citation type="submission" date="2016-11" db="EMBL/GenBank/DDBJ databases">
        <title>Paenibacillus species isolates.</title>
        <authorList>
            <person name="Beno S.M."/>
        </authorList>
    </citation>
    <scope>NUCLEOTIDE SEQUENCE [LARGE SCALE GENOMIC DNA]</scope>
    <source>
        <strain evidence="1 2">FSL R5-0378</strain>
    </source>
</reference>
<dbReference type="Gene3D" id="2.60.40.3830">
    <property type="match status" value="1"/>
</dbReference>
<evidence type="ECO:0000313" key="2">
    <source>
        <dbReference type="Proteomes" id="UP000187172"/>
    </source>
</evidence>
<gene>
    <name evidence="1" type="ORF">BK138_06190</name>
</gene>
<organism evidence="1 2">
    <name type="scientific">Paenibacillus rhizosphaerae</name>
    <dbReference type="NCBI Taxonomy" id="297318"/>
    <lineage>
        <taxon>Bacteria</taxon>
        <taxon>Bacillati</taxon>
        <taxon>Bacillota</taxon>
        <taxon>Bacilli</taxon>
        <taxon>Bacillales</taxon>
        <taxon>Paenibacillaceae</taxon>
        <taxon>Paenibacillus</taxon>
    </lineage>
</organism>
<dbReference type="RefSeq" id="WP_076167350.1">
    <property type="nucleotide sequence ID" value="NZ_MRTP01000001.1"/>
</dbReference>
<dbReference type="STRING" id="297318.BK138_06190"/>
<accession>A0A1R1F2A3</accession>
<dbReference type="EMBL" id="MRTP01000001">
    <property type="protein sequence ID" value="OMF58142.1"/>
    <property type="molecule type" value="Genomic_DNA"/>
</dbReference>
<dbReference type="Proteomes" id="UP000187172">
    <property type="component" value="Unassembled WGS sequence"/>
</dbReference>
<dbReference type="AlphaFoldDB" id="A0A1R1F2A3"/>
<dbReference type="PROSITE" id="PS51257">
    <property type="entry name" value="PROKAR_LIPOPROTEIN"/>
    <property type="match status" value="1"/>
</dbReference>
<evidence type="ECO:0008006" key="3">
    <source>
        <dbReference type="Google" id="ProtNLM"/>
    </source>
</evidence>
<keyword evidence="2" id="KW-1185">Reference proteome</keyword>
<sequence>MRLIWATFLLVFLLSGCSEVKKETVGGYEDWQQSPSFTISKSGPDGNPVPYGLKGSKDKFAIVDGLVQANSSNKQLLHFWCDTPEETGRLLDKDVKVIGTSRETGEQVTAFEGKTQIQNDDPVKEPREYVESVGYLNLPAKGLWKLDAYIDGKASGSIVIEVHDKPGQQ</sequence>
<name>A0A1R1F2A3_9BACL</name>